<dbReference type="GO" id="GO:0004029">
    <property type="term" value="F:aldehyde dehydrogenase (NAD+) activity"/>
    <property type="evidence" value="ECO:0007669"/>
    <property type="project" value="TreeGrafter"/>
</dbReference>
<comment type="caution">
    <text evidence="2">The sequence shown here is derived from an EMBL/GenBank/DDBJ whole genome shotgun (WGS) entry which is preliminary data.</text>
</comment>
<dbReference type="EMBL" id="SUKA01000004">
    <property type="protein sequence ID" value="TJY64513.1"/>
    <property type="molecule type" value="Genomic_DNA"/>
</dbReference>
<dbReference type="InterPro" id="IPR051783">
    <property type="entry name" value="NAD(P)-dependent_oxidoreduct"/>
</dbReference>
<dbReference type="Pfam" id="PF01370">
    <property type="entry name" value="Epimerase"/>
    <property type="match status" value="1"/>
</dbReference>
<dbReference type="OrthoDB" id="596910at2"/>
<evidence type="ECO:0000313" key="3">
    <source>
        <dbReference type="Proteomes" id="UP000309872"/>
    </source>
</evidence>
<accession>A0A4U0GZ86</accession>
<dbReference type="InterPro" id="IPR001509">
    <property type="entry name" value="Epimerase_deHydtase"/>
</dbReference>
<dbReference type="GO" id="GO:0005737">
    <property type="term" value="C:cytoplasm"/>
    <property type="evidence" value="ECO:0007669"/>
    <property type="project" value="TreeGrafter"/>
</dbReference>
<dbReference type="PANTHER" id="PTHR48079:SF6">
    <property type="entry name" value="NAD(P)-BINDING DOMAIN-CONTAINING PROTEIN-RELATED"/>
    <property type="match status" value="1"/>
</dbReference>
<feature type="domain" description="NAD-dependent epimerase/dehydratase" evidence="1">
    <location>
        <begin position="2"/>
        <end position="219"/>
    </location>
</feature>
<dbReference type="PANTHER" id="PTHR48079">
    <property type="entry name" value="PROTEIN YEEZ"/>
    <property type="match status" value="1"/>
</dbReference>
<dbReference type="AlphaFoldDB" id="A0A4U0GZ86"/>
<dbReference type="Proteomes" id="UP000309872">
    <property type="component" value="Unassembled WGS sequence"/>
</dbReference>
<dbReference type="RefSeq" id="WP_136821574.1">
    <property type="nucleotide sequence ID" value="NZ_BMJX01000004.1"/>
</dbReference>
<name>A0A4U0GZ86_9SPHI</name>
<organism evidence="2 3">
    <name type="scientific">Sphingobacterium alkalisoli</name>
    <dbReference type="NCBI Taxonomy" id="1874115"/>
    <lineage>
        <taxon>Bacteria</taxon>
        <taxon>Pseudomonadati</taxon>
        <taxon>Bacteroidota</taxon>
        <taxon>Sphingobacteriia</taxon>
        <taxon>Sphingobacteriales</taxon>
        <taxon>Sphingobacteriaceae</taxon>
        <taxon>Sphingobacterium</taxon>
    </lineage>
</organism>
<sequence length="324" mass="35934">MILVTGGTGFLGSTLIKLLIDDGRAVVAIKRADSIIPEDFRASSLIQWIDADLTDYFALEDLFPNVKQVYHCAAKISYQKPDAAEMLHVNIEGTRHIVNLCIQHHARLVHVSSIAALGTNKKGLPVDENDKWERDPHISNYATSKYESELEVWRGITEGLDAVIVNPSVIMGIGSGKISSNIIFNLVNNGIKIYPPGSVGIVDVQDVAKIMILLMNTPEITGERFILNSENISNRHLLQRIAVLLGKKEPSIEAKPFMLDIAWRVAKLIAIIKNSKPALTQESTRASAAKLAYSNKKIRDSIGYTFKPLNQILEEIAETYYRTT</sequence>
<dbReference type="Gene3D" id="3.40.50.720">
    <property type="entry name" value="NAD(P)-binding Rossmann-like Domain"/>
    <property type="match status" value="1"/>
</dbReference>
<gene>
    <name evidence="2" type="ORF">FAZ19_15065</name>
</gene>
<protein>
    <submittedName>
        <fullName evidence="2">NAD-dependent epimerase/dehydratase family protein</fullName>
    </submittedName>
</protein>
<evidence type="ECO:0000259" key="1">
    <source>
        <dbReference type="Pfam" id="PF01370"/>
    </source>
</evidence>
<evidence type="ECO:0000313" key="2">
    <source>
        <dbReference type="EMBL" id="TJY64513.1"/>
    </source>
</evidence>
<dbReference type="SUPFAM" id="SSF51735">
    <property type="entry name" value="NAD(P)-binding Rossmann-fold domains"/>
    <property type="match status" value="1"/>
</dbReference>
<proteinExistence type="predicted"/>
<reference evidence="2 3" key="1">
    <citation type="submission" date="2019-04" db="EMBL/GenBank/DDBJ databases">
        <title>Sphingobacterium olei sp. nov., isolated from oil-contaminated soil.</title>
        <authorList>
            <person name="Liu B."/>
        </authorList>
    </citation>
    <scope>NUCLEOTIDE SEQUENCE [LARGE SCALE GENOMIC DNA]</scope>
    <source>
        <strain evidence="2 3">Y3L14</strain>
    </source>
</reference>
<dbReference type="InterPro" id="IPR036291">
    <property type="entry name" value="NAD(P)-bd_dom_sf"/>
</dbReference>
<keyword evidence="3" id="KW-1185">Reference proteome</keyword>